<name>A0A5B7K2J6_PORTR</name>
<dbReference type="AlphaFoldDB" id="A0A5B7K2J6"/>
<dbReference type="Proteomes" id="UP000324222">
    <property type="component" value="Unassembled WGS sequence"/>
</dbReference>
<proteinExistence type="predicted"/>
<evidence type="ECO:0000313" key="1">
    <source>
        <dbReference type="EMBL" id="MPD01220.1"/>
    </source>
</evidence>
<keyword evidence="2" id="KW-1185">Reference proteome</keyword>
<reference evidence="1 2" key="1">
    <citation type="submission" date="2019-05" db="EMBL/GenBank/DDBJ databases">
        <title>Another draft genome of Portunus trituberculatus and its Hox gene families provides insights of decapod evolution.</title>
        <authorList>
            <person name="Jeong J.-H."/>
            <person name="Song I."/>
            <person name="Kim S."/>
            <person name="Choi T."/>
            <person name="Kim D."/>
            <person name="Ryu S."/>
            <person name="Kim W."/>
        </authorList>
    </citation>
    <scope>NUCLEOTIDE SEQUENCE [LARGE SCALE GENOMIC DNA]</scope>
    <source>
        <tissue evidence="1">Muscle</tissue>
    </source>
</reference>
<protein>
    <submittedName>
        <fullName evidence="1">Uncharacterized protein</fullName>
    </submittedName>
</protein>
<organism evidence="1 2">
    <name type="scientific">Portunus trituberculatus</name>
    <name type="common">Swimming crab</name>
    <name type="synonym">Neptunus trituberculatus</name>
    <dbReference type="NCBI Taxonomy" id="210409"/>
    <lineage>
        <taxon>Eukaryota</taxon>
        <taxon>Metazoa</taxon>
        <taxon>Ecdysozoa</taxon>
        <taxon>Arthropoda</taxon>
        <taxon>Crustacea</taxon>
        <taxon>Multicrustacea</taxon>
        <taxon>Malacostraca</taxon>
        <taxon>Eumalacostraca</taxon>
        <taxon>Eucarida</taxon>
        <taxon>Decapoda</taxon>
        <taxon>Pleocyemata</taxon>
        <taxon>Brachyura</taxon>
        <taxon>Eubrachyura</taxon>
        <taxon>Portunoidea</taxon>
        <taxon>Portunidae</taxon>
        <taxon>Portuninae</taxon>
        <taxon>Portunus</taxon>
    </lineage>
</organism>
<dbReference type="EMBL" id="VSRR010126230">
    <property type="protein sequence ID" value="MPD01220.1"/>
    <property type="molecule type" value="Genomic_DNA"/>
</dbReference>
<sequence>MDSVNSQRRAPRGPLVMSVSLIMLSPQASDGVSARILCVTSQGSCGGESFRIGKREEDEVNYEKVE</sequence>
<gene>
    <name evidence="1" type="ORF">E2C01_096738</name>
</gene>
<accession>A0A5B7K2J6</accession>
<comment type="caution">
    <text evidence="1">The sequence shown here is derived from an EMBL/GenBank/DDBJ whole genome shotgun (WGS) entry which is preliminary data.</text>
</comment>
<evidence type="ECO:0000313" key="2">
    <source>
        <dbReference type="Proteomes" id="UP000324222"/>
    </source>
</evidence>